<evidence type="ECO:0000256" key="1">
    <source>
        <dbReference type="SAM" id="SignalP"/>
    </source>
</evidence>
<evidence type="ECO:0000313" key="2">
    <source>
        <dbReference type="EMBL" id="TGO02801.1"/>
    </source>
</evidence>
<reference evidence="2 3" key="1">
    <citation type="journal article" date="2016" name="Front. Microbiol.">
        <title>Single-Cell (Meta-)Genomics of a Dimorphic Candidatus Thiomargarita nelsonii Reveals Genomic Plasticity.</title>
        <authorList>
            <person name="Flood B.E."/>
            <person name="Fliss P."/>
            <person name="Jones D.S."/>
            <person name="Dick G.J."/>
            <person name="Jain S."/>
            <person name="Kaster A.K."/>
            <person name="Winkel M."/>
            <person name="Mussmann M."/>
            <person name="Bailey J."/>
        </authorList>
    </citation>
    <scope>NUCLEOTIDE SEQUENCE [LARGE SCALE GENOMIC DNA]</scope>
    <source>
        <strain evidence="2">Hydrate Ridge</strain>
    </source>
</reference>
<keyword evidence="1" id="KW-0732">Signal</keyword>
<feature type="signal peptide" evidence="1">
    <location>
        <begin position="1"/>
        <end position="37"/>
    </location>
</feature>
<comment type="caution">
    <text evidence="2">The sequence shown here is derived from an EMBL/GenBank/DDBJ whole genome shotgun (WGS) entry which is preliminary data.</text>
</comment>
<dbReference type="Proteomes" id="UP000030428">
    <property type="component" value="Unassembled WGS sequence"/>
</dbReference>
<gene>
    <name evidence="2" type="ORF">PN36_18960</name>
</gene>
<organism evidence="2 3">
    <name type="scientific">Candidatus Thiomargarita nelsonii</name>
    <dbReference type="NCBI Taxonomy" id="1003181"/>
    <lineage>
        <taxon>Bacteria</taxon>
        <taxon>Pseudomonadati</taxon>
        <taxon>Pseudomonadota</taxon>
        <taxon>Gammaproteobacteria</taxon>
        <taxon>Thiotrichales</taxon>
        <taxon>Thiotrichaceae</taxon>
        <taxon>Thiomargarita</taxon>
    </lineage>
</organism>
<sequence>MFEVQTLFKSPLTYIIRGKLIKKLFFNGLLATTIAFAATPAQSEIIPGTTMSVHFESTHIVGTGRSLNMHRVPVLDVNTGKTTYFDVSFDFTLNPEKGLIFEQISSVAISPPLISTTNLVVGRYRDGKGYCYDLESPTFLSESRSLYIFKAVNPSITGCSDSGNHVLTRVRPLSTQV</sequence>
<evidence type="ECO:0008006" key="4">
    <source>
        <dbReference type="Google" id="ProtNLM"/>
    </source>
</evidence>
<keyword evidence="3" id="KW-1185">Reference proteome</keyword>
<name>A0A4E0R2I1_9GAMM</name>
<dbReference type="AlphaFoldDB" id="A0A4E0R2I1"/>
<protein>
    <recommendedName>
        <fullName evidence="4">Secreted protein</fullName>
    </recommendedName>
</protein>
<accession>A0A4E0R2I1</accession>
<dbReference type="EMBL" id="JSZA02000076">
    <property type="protein sequence ID" value="TGO02801.1"/>
    <property type="molecule type" value="Genomic_DNA"/>
</dbReference>
<evidence type="ECO:0000313" key="3">
    <source>
        <dbReference type="Proteomes" id="UP000030428"/>
    </source>
</evidence>
<feature type="chain" id="PRO_5020039539" description="Secreted protein" evidence="1">
    <location>
        <begin position="38"/>
        <end position="177"/>
    </location>
</feature>
<proteinExistence type="predicted"/>